<dbReference type="Proteomes" id="UP000249464">
    <property type="component" value="Unassembled WGS sequence"/>
</dbReference>
<proteinExistence type="predicted"/>
<evidence type="ECO:0000313" key="3">
    <source>
        <dbReference type="Proteomes" id="UP000249464"/>
    </source>
</evidence>
<protein>
    <submittedName>
        <fullName evidence="2">BQ5605_C002g01527 protein</fullName>
    </submittedName>
</protein>
<keyword evidence="1" id="KW-1133">Transmembrane helix</keyword>
<keyword evidence="1" id="KW-0472">Membrane</keyword>
<sequence>MCVGSGSAPLLMMTLLIVIQCAALKGRARQEARHRN</sequence>
<dbReference type="EMBL" id="FQNC01000041">
    <property type="protein sequence ID" value="SGY33690.1"/>
    <property type="molecule type" value="Genomic_DNA"/>
</dbReference>
<evidence type="ECO:0000313" key="2">
    <source>
        <dbReference type="EMBL" id="SGY33690.1"/>
    </source>
</evidence>
<name>A0A2X0MTS6_9BASI</name>
<evidence type="ECO:0000256" key="1">
    <source>
        <dbReference type="SAM" id="Phobius"/>
    </source>
</evidence>
<keyword evidence="1" id="KW-0812">Transmembrane</keyword>
<dbReference type="AlphaFoldDB" id="A0A2X0MTS6"/>
<keyword evidence="3" id="KW-1185">Reference proteome</keyword>
<accession>A0A2X0MTS6</accession>
<reference evidence="2 3" key="1">
    <citation type="submission" date="2016-11" db="EMBL/GenBank/DDBJ databases">
        <authorList>
            <person name="Jaros S."/>
            <person name="Januszkiewicz K."/>
            <person name="Wedrychowicz H."/>
        </authorList>
    </citation>
    <scope>NUCLEOTIDE SEQUENCE [LARGE SCALE GENOMIC DNA]</scope>
</reference>
<gene>
    <name evidence="2" type="primary">BQ5605_C002g01527</name>
    <name evidence="2" type="ORF">BQ5605_C002G01527</name>
</gene>
<organism evidence="2 3">
    <name type="scientific">Microbotryum silenes-dioicae</name>
    <dbReference type="NCBI Taxonomy" id="796604"/>
    <lineage>
        <taxon>Eukaryota</taxon>
        <taxon>Fungi</taxon>
        <taxon>Dikarya</taxon>
        <taxon>Basidiomycota</taxon>
        <taxon>Pucciniomycotina</taxon>
        <taxon>Microbotryomycetes</taxon>
        <taxon>Microbotryales</taxon>
        <taxon>Microbotryaceae</taxon>
        <taxon>Microbotryum</taxon>
    </lineage>
</organism>
<feature type="transmembrane region" description="Helical" evidence="1">
    <location>
        <begin position="6"/>
        <end position="24"/>
    </location>
</feature>